<dbReference type="InterPro" id="IPR046335">
    <property type="entry name" value="LacI/GalR-like_sensor"/>
</dbReference>
<name>A0ABU0RZQ7_9ACTN</name>
<keyword evidence="2" id="KW-0238">DNA-binding</keyword>
<dbReference type="CDD" id="cd06267">
    <property type="entry name" value="PBP1_LacI_sugar_binding-like"/>
    <property type="match status" value="1"/>
</dbReference>
<evidence type="ECO:0000259" key="5">
    <source>
        <dbReference type="PROSITE" id="PS50932"/>
    </source>
</evidence>
<comment type="caution">
    <text evidence="6">The sequence shown here is derived from an EMBL/GenBank/DDBJ whole genome shotgun (WGS) entry which is preliminary data.</text>
</comment>
<evidence type="ECO:0000256" key="1">
    <source>
        <dbReference type="ARBA" id="ARBA00023015"/>
    </source>
</evidence>
<sequence length="352" mass="37940">MAGRVTIAQVAEEAGVSAMTVSNVVNGRPGASEETRRRVMEVAERLGYRPNVAARNLKAGRSGLIGLIALDLTSQYGLEILRGVADELASVEQELLVNATYHDAVREKDRIQFLANGLVDGVLMIAPVLEDDTVKLLRRQKLPCVIIDPRRLDVPLPRLTVDNYHGMRQGTQHLIDLGHTRIAYLRGVEDLESTSLRFQGFEDAMRLAGLQVGEQLVASCDFSYASGFRAAERLIDEHRPTAIVAGADLMALGAIDAARARGLDVPADISVVGFDDLPQAAQSYPGLTTVRQPLHDMGQKAARALLSLIEGQRLLMEHMEVGTELVVRNSTAPPPGSAQTTAERSLPGTGAA</sequence>
<dbReference type="Proteomes" id="UP001223072">
    <property type="component" value="Unassembled WGS sequence"/>
</dbReference>
<keyword evidence="3" id="KW-0804">Transcription</keyword>
<evidence type="ECO:0000313" key="6">
    <source>
        <dbReference type="EMBL" id="MDQ0936390.1"/>
    </source>
</evidence>
<dbReference type="PANTHER" id="PTHR30146:SF109">
    <property type="entry name" value="HTH-TYPE TRANSCRIPTIONAL REGULATOR GALS"/>
    <property type="match status" value="1"/>
</dbReference>
<dbReference type="EMBL" id="JAUSZS010000008">
    <property type="protein sequence ID" value="MDQ0936390.1"/>
    <property type="molecule type" value="Genomic_DNA"/>
</dbReference>
<evidence type="ECO:0000256" key="2">
    <source>
        <dbReference type="ARBA" id="ARBA00023125"/>
    </source>
</evidence>
<evidence type="ECO:0000313" key="7">
    <source>
        <dbReference type="Proteomes" id="UP001223072"/>
    </source>
</evidence>
<gene>
    <name evidence="6" type="ORF">QFZ49_006365</name>
</gene>
<dbReference type="SUPFAM" id="SSF53822">
    <property type="entry name" value="Periplasmic binding protein-like I"/>
    <property type="match status" value="1"/>
</dbReference>
<dbReference type="InterPro" id="IPR028082">
    <property type="entry name" value="Peripla_BP_I"/>
</dbReference>
<feature type="domain" description="HTH lacI-type" evidence="5">
    <location>
        <begin position="5"/>
        <end position="59"/>
    </location>
</feature>
<dbReference type="CDD" id="cd01392">
    <property type="entry name" value="HTH_LacI"/>
    <property type="match status" value="1"/>
</dbReference>
<dbReference type="InterPro" id="IPR010982">
    <property type="entry name" value="Lambda_DNA-bd_dom_sf"/>
</dbReference>
<dbReference type="PROSITE" id="PS50932">
    <property type="entry name" value="HTH_LACI_2"/>
    <property type="match status" value="1"/>
</dbReference>
<dbReference type="RefSeq" id="WP_307629817.1">
    <property type="nucleotide sequence ID" value="NZ_JAUSZS010000008.1"/>
</dbReference>
<keyword evidence="1" id="KW-0805">Transcription regulation</keyword>
<dbReference type="SUPFAM" id="SSF47413">
    <property type="entry name" value="lambda repressor-like DNA-binding domains"/>
    <property type="match status" value="1"/>
</dbReference>
<evidence type="ECO:0000256" key="3">
    <source>
        <dbReference type="ARBA" id="ARBA00023163"/>
    </source>
</evidence>
<dbReference type="Gene3D" id="1.10.260.40">
    <property type="entry name" value="lambda repressor-like DNA-binding domains"/>
    <property type="match status" value="1"/>
</dbReference>
<proteinExistence type="predicted"/>
<feature type="region of interest" description="Disordered" evidence="4">
    <location>
        <begin position="329"/>
        <end position="352"/>
    </location>
</feature>
<dbReference type="InterPro" id="IPR000843">
    <property type="entry name" value="HTH_LacI"/>
</dbReference>
<dbReference type="Pfam" id="PF00356">
    <property type="entry name" value="LacI"/>
    <property type="match status" value="1"/>
</dbReference>
<evidence type="ECO:0000256" key="4">
    <source>
        <dbReference type="SAM" id="MobiDB-lite"/>
    </source>
</evidence>
<reference evidence="6 7" key="1">
    <citation type="submission" date="2023-07" db="EMBL/GenBank/DDBJ databases">
        <title>Comparative genomics of wheat-associated soil bacteria to identify genetic determinants of phenazine resistance.</title>
        <authorList>
            <person name="Mouncey N."/>
        </authorList>
    </citation>
    <scope>NUCLEOTIDE SEQUENCE [LARGE SCALE GENOMIC DNA]</scope>
    <source>
        <strain evidence="6 7">W2I16</strain>
    </source>
</reference>
<dbReference type="PANTHER" id="PTHR30146">
    <property type="entry name" value="LACI-RELATED TRANSCRIPTIONAL REPRESSOR"/>
    <property type="match status" value="1"/>
</dbReference>
<dbReference type="Gene3D" id="3.40.50.2300">
    <property type="match status" value="2"/>
</dbReference>
<accession>A0ABU0RZQ7</accession>
<keyword evidence="7" id="KW-1185">Reference proteome</keyword>
<dbReference type="Pfam" id="PF13377">
    <property type="entry name" value="Peripla_BP_3"/>
    <property type="match status" value="1"/>
</dbReference>
<protein>
    <submittedName>
        <fullName evidence="6">LacI family transcriptional regulator</fullName>
    </submittedName>
</protein>
<dbReference type="SMART" id="SM00354">
    <property type="entry name" value="HTH_LACI"/>
    <property type="match status" value="1"/>
</dbReference>
<organism evidence="6 7">
    <name type="scientific">Streptomyces turgidiscabies</name>
    <dbReference type="NCBI Taxonomy" id="85558"/>
    <lineage>
        <taxon>Bacteria</taxon>
        <taxon>Bacillati</taxon>
        <taxon>Actinomycetota</taxon>
        <taxon>Actinomycetes</taxon>
        <taxon>Kitasatosporales</taxon>
        <taxon>Streptomycetaceae</taxon>
        <taxon>Streptomyces</taxon>
    </lineage>
</organism>